<organism evidence="3 4">
    <name type="scientific">Aequitasia blattaphilus</name>
    <dbReference type="NCBI Taxonomy" id="2949332"/>
    <lineage>
        <taxon>Bacteria</taxon>
        <taxon>Bacillati</taxon>
        <taxon>Bacillota</taxon>
        <taxon>Clostridia</taxon>
        <taxon>Lachnospirales</taxon>
        <taxon>Lachnospiraceae</taxon>
        <taxon>Aequitasia</taxon>
    </lineage>
</organism>
<evidence type="ECO:0000256" key="1">
    <source>
        <dbReference type="SAM" id="Phobius"/>
    </source>
</evidence>
<dbReference type="PANTHER" id="PTHR37810:SF5">
    <property type="entry name" value="IMMUNITY PROTEIN SDPI"/>
    <property type="match status" value="1"/>
</dbReference>
<dbReference type="InterPro" id="IPR026272">
    <property type="entry name" value="SdpI"/>
</dbReference>
<accession>A0ABT1EC06</accession>
<feature type="transmembrane region" description="Helical" evidence="1">
    <location>
        <begin position="186"/>
        <end position="206"/>
    </location>
</feature>
<keyword evidence="4" id="KW-1185">Reference proteome</keyword>
<dbReference type="PIRSF" id="PIRSF038959">
    <property type="entry name" value="SdpI"/>
    <property type="match status" value="1"/>
</dbReference>
<dbReference type="RefSeq" id="WP_262067154.1">
    <property type="nucleotide sequence ID" value="NZ_JAMXOD010000024.1"/>
</dbReference>
<feature type="transmembrane region" description="Helical" evidence="1">
    <location>
        <begin position="45"/>
        <end position="65"/>
    </location>
</feature>
<feature type="transmembrane region" description="Helical" evidence="1">
    <location>
        <begin position="113"/>
        <end position="132"/>
    </location>
</feature>
<dbReference type="Proteomes" id="UP001523566">
    <property type="component" value="Unassembled WGS sequence"/>
</dbReference>
<protein>
    <submittedName>
        <fullName evidence="3">SdpI family protein</fullName>
    </submittedName>
</protein>
<feature type="domain" description="DUF1648" evidence="2">
    <location>
        <begin position="12"/>
        <end position="59"/>
    </location>
</feature>
<dbReference type="InterPro" id="IPR025962">
    <property type="entry name" value="SdpI/YhfL"/>
</dbReference>
<name>A0ABT1EC06_9FIRM</name>
<keyword evidence="1" id="KW-1133">Transmembrane helix</keyword>
<reference evidence="3 4" key="1">
    <citation type="journal article" date="2022" name="Genome Biol. Evol.">
        <title>Host diet, physiology and behaviors set the stage for Lachnospiraceae cladogenesis.</title>
        <authorList>
            <person name="Vera-Ponce De Leon A."/>
            <person name="Schneider M."/>
            <person name="Jahnes B.C."/>
            <person name="Sadowski V."/>
            <person name="Camuy-Velez L.A."/>
            <person name="Duan J."/>
            <person name="Sabree Z.L."/>
        </authorList>
    </citation>
    <scope>NUCLEOTIDE SEQUENCE [LARGE SCALE GENOMIC DNA]</scope>
    <source>
        <strain evidence="3 4">PAL113</strain>
    </source>
</reference>
<dbReference type="Pfam" id="PF07853">
    <property type="entry name" value="DUF1648"/>
    <property type="match status" value="1"/>
</dbReference>
<evidence type="ECO:0000313" key="3">
    <source>
        <dbReference type="EMBL" id="MCP1103381.1"/>
    </source>
</evidence>
<dbReference type="InterPro" id="IPR012867">
    <property type="entry name" value="DUF1648"/>
</dbReference>
<feature type="transmembrane region" description="Helical" evidence="1">
    <location>
        <begin position="86"/>
        <end position="107"/>
    </location>
</feature>
<dbReference type="Pfam" id="PF13630">
    <property type="entry name" value="SdpI"/>
    <property type="match status" value="1"/>
</dbReference>
<feature type="transmembrane region" description="Helical" evidence="1">
    <location>
        <begin position="161"/>
        <end position="180"/>
    </location>
</feature>
<keyword evidence="1" id="KW-0472">Membrane</keyword>
<proteinExistence type="predicted"/>
<comment type="caution">
    <text evidence="3">The sequence shown here is derived from an EMBL/GenBank/DDBJ whole genome shotgun (WGS) entry which is preliminary data.</text>
</comment>
<evidence type="ECO:0000313" key="4">
    <source>
        <dbReference type="Proteomes" id="UP001523566"/>
    </source>
</evidence>
<gene>
    <name evidence="3" type="ORF">NK125_13315</name>
</gene>
<keyword evidence="1" id="KW-0812">Transmembrane</keyword>
<dbReference type="EMBL" id="JAMZFW010000024">
    <property type="protein sequence ID" value="MCP1103381.1"/>
    <property type="molecule type" value="Genomic_DNA"/>
</dbReference>
<sequence length="215" mass="23402">MNKKTLLWITSLLCLLPIIFSVVVYSSLPEQIAIHWNGAGMPDNYAHKAVAAFGLPVVFLAINLFSKARLLNDPKEAGQSQAIRQVGIWLIPILSIVLVPVTLSIAMGANIPIVLLCTLVVGILLIIIGNYLPKSRQNHTIGIKLPWTLANADNWNKTHRLAGYLYIAGGTLLIGSNFLLSNAVAQILVTAMIVVVLVVIPIIYSYTQYTHGKAK</sequence>
<dbReference type="PANTHER" id="PTHR37810">
    <property type="entry name" value="IMMUNITY PROTEIN SDPI"/>
    <property type="match status" value="1"/>
</dbReference>
<evidence type="ECO:0000259" key="2">
    <source>
        <dbReference type="Pfam" id="PF07853"/>
    </source>
</evidence>